<dbReference type="InterPro" id="IPR039421">
    <property type="entry name" value="Type_1_exporter"/>
</dbReference>
<reference evidence="1" key="1">
    <citation type="submission" date="2019-04" db="EMBL/GenBank/DDBJ databases">
        <authorList>
            <person name="Alioto T."/>
            <person name="Alioto T."/>
        </authorList>
    </citation>
    <scope>NUCLEOTIDE SEQUENCE [LARGE SCALE GENOMIC DNA]</scope>
</reference>
<dbReference type="AlphaFoldDB" id="A0A5E4CXA1"/>
<evidence type="ECO:0000313" key="2">
    <source>
        <dbReference type="Proteomes" id="UP000335636"/>
    </source>
</evidence>
<dbReference type="PANTHER" id="PTHR43394">
    <property type="entry name" value="ATP-DEPENDENT PERMEASE MDL1, MITOCHONDRIAL"/>
    <property type="match status" value="1"/>
</dbReference>
<dbReference type="GO" id="GO:0015421">
    <property type="term" value="F:ABC-type oligopeptide transporter activity"/>
    <property type="evidence" value="ECO:0007669"/>
    <property type="project" value="TreeGrafter"/>
</dbReference>
<dbReference type="Proteomes" id="UP000335636">
    <property type="component" value="Unassembled WGS sequence"/>
</dbReference>
<accession>A0A5E4CXA1</accession>
<dbReference type="PANTHER" id="PTHR43394:SF27">
    <property type="entry name" value="ATP-DEPENDENT TRANSLOCASE ABCB1-LIKE"/>
    <property type="match status" value="1"/>
</dbReference>
<dbReference type="Gene3D" id="3.40.50.300">
    <property type="entry name" value="P-loop containing nucleotide triphosphate hydrolases"/>
    <property type="match status" value="1"/>
</dbReference>
<dbReference type="InterPro" id="IPR027417">
    <property type="entry name" value="P-loop_NTPase"/>
</dbReference>
<dbReference type="SUPFAM" id="SSF52540">
    <property type="entry name" value="P-loop containing nucleoside triphosphate hydrolases"/>
    <property type="match status" value="1"/>
</dbReference>
<protein>
    <recommendedName>
        <fullName evidence="3">ABC transporter domain-containing protein</fullName>
    </recommendedName>
</protein>
<keyword evidence="2" id="KW-1185">Reference proteome</keyword>
<evidence type="ECO:0000313" key="1">
    <source>
        <dbReference type="EMBL" id="VTJ86468.1"/>
    </source>
</evidence>
<name>A0A5E4CXA1_MARMO</name>
<dbReference type="GO" id="GO:0090374">
    <property type="term" value="P:oligopeptide export from mitochondrion"/>
    <property type="evidence" value="ECO:0007669"/>
    <property type="project" value="TreeGrafter"/>
</dbReference>
<organism evidence="1 2">
    <name type="scientific">Marmota monax</name>
    <name type="common">Woodchuck</name>
    <dbReference type="NCBI Taxonomy" id="9995"/>
    <lineage>
        <taxon>Eukaryota</taxon>
        <taxon>Metazoa</taxon>
        <taxon>Chordata</taxon>
        <taxon>Craniata</taxon>
        <taxon>Vertebrata</taxon>
        <taxon>Euteleostomi</taxon>
        <taxon>Mammalia</taxon>
        <taxon>Eutheria</taxon>
        <taxon>Euarchontoglires</taxon>
        <taxon>Glires</taxon>
        <taxon>Rodentia</taxon>
        <taxon>Sciuromorpha</taxon>
        <taxon>Sciuridae</taxon>
        <taxon>Xerinae</taxon>
        <taxon>Marmotini</taxon>
        <taxon>Marmota</taxon>
    </lineage>
</organism>
<feature type="non-terminal residue" evidence="1">
    <location>
        <position position="54"/>
    </location>
</feature>
<dbReference type="GO" id="GO:0005743">
    <property type="term" value="C:mitochondrial inner membrane"/>
    <property type="evidence" value="ECO:0007669"/>
    <property type="project" value="TreeGrafter"/>
</dbReference>
<sequence>ASKGRTTIVVAHRLSTVRSADLIVTLKDGMVVEKGTHTELMAQQGLYYSLAMSQ</sequence>
<comment type="caution">
    <text evidence="1">The sequence shown here is derived from an EMBL/GenBank/DDBJ whole genome shotgun (WGS) entry which is preliminary data.</text>
</comment>
<dbReference type="EMBL" id="CABDUW010002351">
    <property type="protein sequence ID" value="VTJ86468.1"/>
    <property type="molecule type" value="Genomic_DNA"/>
</dbReference>
<gene>
    <name evidence="1" type="ORF">MONAX_5E032834</name>
</gene>
<evidence type="ECO:0008006" key="3">
    <source>
        <dbReference type="Google" id="ProtNLM"/>
    </source>
</evidence>
<feature type="non-terminal residue" evidence="1">
    <location>
        <position position="1"/>
    </location>
</feature>
<proteinExistence type="predicted"/>